<keyword evidence="1" id="KW-0812">Transmembrane</keyword>
<sequence>MEWKAEYGLILFLAFAGVTYRLTQGKNDESSSILARLYAQFYAWLFTAVVSIGLLMMLWSWNLVIVCLATLLLSPVSERFIWLWMKGQNSSNTVLQYIKRFRKTWSAMEKNDSTNENNETES</sequence>
<keyword evidence="1" id="KW-0472">Membrane</keyword>
<dbReference type="AlphaFoldDB" id="A0A2K8YTI6"/>
<name>A0A2K8YTI6_9BACT</name>
<dbReference type="Proteomes" id="UP000232883">
    <property type="component" value="Chromosome"/>
</dbReference>
<dbReference type="EMBL" id="CP025096">
    <property type="protein sequence ID" value="AUD00946.1"/>
    <property type="molecule type" value="Genomic_DNA"/>
</dbReference>
<evidence type="ECO:0000256" key="1">
    <source>
        <dbReference type="SAM" id="Phobius"/>
    </source>
</evidence>
<dbReference type="KEGG" id="spir:CWM47_03410"/>
<feature type="transmembrane region" description="Helical" evidence="1">
    <location>
        <begin position="41"/>
        <end position="73"/>
    </location>
</feature>
<keyword evidence="3" id="KW-1185">Reference proteome</keyword>
<organism evidence="2 3">
    <name type="scientific">Spirosoma pollinicola</name>
    <dbReference type="NCBI Taxonomy" id="2057025"/>
    <lineage>
        <taxon>Bacteria</taxon>
        <taxon>Pseudomonadati</taxon>
        <taxon>Bacteroidota</taxon>
        <taxon>Cytophagia</taxon>
        <taxon>Cytophagales</taxon>
        <taxon>Cytophagaceae</taxon>
        <taxon>Spirosoma</taxon>
    </lineage>
</organism>
<proteinExistence type="predicted"/>
<evidence type="ECO:0000313" key="2">
    <source>
        <dbReference type="EMBL" id="AUD00946.1"/>
    </source>
</evidence>
<accession>A0A2K8YTI6</accession>
<keyword evidence="1" id="KW-1133">Transmembrane helix</keyword>
<gene>
    <name evidence="2" type="ORF">CWM47_03410</name>
</gene>
<protein>
    <submittedName>
        <fullName evidence="2">Uncharacterized protein</fullName>
    </submittedName>
</protein>
<dbReference type="RefSeq" id="WP_100986369.1">
    <property type="nucleotide sequence ID" value="NZ_CP025096.1"/>
</dbReference>
<reference evidence="2 3" key="1">
    <citation type="submission" date="2017-11" db="EMBL/GenBank/DDBJ databases">
        <title>Taxonomic description and genome sequences of Spirosoma HA7 sp. nov., isolated from pollen microhabitat of Corylus avellana.</title>
        <authorList>
            <person name="Ambika Manirajan B."/>
            <person name="Suarez C."/>
            <person name="Ratering S."/>
            <person name="Geissler-Plaum R."/>
            <person name="Cardinale M."/>
            <person name="Sylvia S."/>
        </authorList>
    </citation>
    <scope>NUCLEOTIDE SEQUENCE [LARGE SCALE GENOMIC DNA]</scope>
    <source>
        <strain evidence="2 3">HA7</strain>
    </source>
</reference>
<evidence type="ECO:0000313" key="3">
    <source>
        <dbReference type="Proteomes" id="UP000232883"/>
    </source>
</evidence>